<dbReference type="InterPro" id="IPR045188">
    <property type="entry name" value="Boi1/Boi2-like"/>
</dbReference>
<feature type="coiled-coil region" evidence="1">
    <location>
        <begin position="170"/>
        <end position="289"/>
    </location>
</feature>
<reference evidence="3" key="2">
    <citation type="submission" date="2019-07" db="EMBL/GenBank/DDBJ databases">
        <authorList>
            <person name="Seetharam A."/>
            <person name="Woodhouse M."/>
            <person name="Cannon E."/>
        </authorList>
    </citation>
    <scope>NUCLEOTIDE SEQUENCE [LARGE SCALE GENOMIC DNA]</scope>
    <source>
        <strain evidence="3">cv. B73</strain>
    </source>
</reference>
<dbReference type="Gramene" id="Zm00001eb217790_T003">
    <property type="protein sequence ID" value="Zm00001eb217790_P003"/>
    <property type="gene ID" value="Zm00001eb217790"/>
</dbReference>
<reference evidence="3" key="3">
    <citation type="submission" date="2021-05" db="UniProtKB">
        <authorList>
            <consortium name="EnsemblPlants"/>
        </authorList>
    </citation>
    <scope>IDENTIFICATION</scope>
    <source>
        <strain evidence="3">cv. B73</strain>
    </source>
</reference>
<name>A0A804P9A5_MAIZE</name>
<organism evidence="3 4">
    <name type="scientific">Zea mays</name>
    <name type="common">Maize</name>
    <dbReference type="NCBI Taxonomy" id="4577"/>
    <lineage>
        <taxon>Eukaryota</taxon>
        <taxon>Viridiplantae</taxon>
        <taxon>Streptophyta</taxon>
        <taxon>Embryophyta</taxon>
        <taxon>Tracheophyta</taxon>
        <taxon>Spermatophyta</taxon>
        <taxon>Magnoliopsida</taxon>
        <taxon>Liliopsida</taxon>
        <taxon>Poales</taxon>
        <taxon>Poaceae</taxon>
        <taxon>PACMAD clade</taxon>
        <taxon>Panicoideae</taxon>
        <taxon>Andropogonodae</taxon>
        <taxon>Andropogoneae</taxon>
        <taxon>Tripsacinae</taxon>
        <taxon>Zea</taxon>
    </lineage>
</organism>
<protein>
    <recommendedName>
        <fullName evidence="6">PH domain-containing protein</fullName>
    </recommendedName>
</protein>
<dbReference type="PANTHER" id="PTHR22902:SF49">
    <property type="entry name" value="OS03G0666200 PROTEIN"/>
    <property type="match status" value="1"/>
</dbReference>
<evidence type="ECO:0000256" key="1">
    <source>
        <dbReference type="SAM" id="Coils"/>
    </source>
</evidence>
<dbReference type="AlphaFoldDB" id="A0A804P9A5"/>
<evidence type="ECO:0007829" key="5">
    <source>
        <dbReference type="PeptideAtlas" id="A0A804P9A5"/>
    </source>
</evidence>
<keyword evidence="1" id="KW-0175">Coiled coil</keyword>
<reference evidence="4" key="1">
    <citation type="journal article" date="2009" name="Science">
        <title>The B73 maize genome: complexity, diversity, and dynamics.</title>
        <authorList>
            <person name="Schnable P.S."/>
            <person name="Ware D."/>
            <person name="Fulton R.S."/>
            <person name="Stein J.C."/>
            <person name="Wei F."/>
            <person name="Pasternak S."/>
            <person name="Liang C."/>
            <person name="Zhang J."/>
            <person name="Fulton L."/>
            <person name="Graves T.A."/>
            <person name="Minx P."/>
            <person name="Reily A.D."/>
            <person name="Courtney L."/>
            <person name="Kruchowski S.S."/>
            <person name="Tomlinson C."/>
            <person name="Strong C."/>
            <person name="Delehaunty K."/>
            <person name="Fronick C."/>
            <person name="Courtney B."/>
            <person name="Rock S.M."/>
            <person name="Belter E."/>
            <person name="Du F."/>
            <person name="Kim K."/>
            <person name="Abbott R.M."/>
            <person name="Cotton M."/>
            <person name="Levy A."/>
            <person name="Marchetto P."/>
            <person name="Ochoa K."/>
            <person name="Jackson S.M."/>
            <person name="Gillam B."/>
            <person name="Chen W."/>
            <person name="Yan L."/>
            <person name="Higginbotham J."/>
            <person name="Cardenas M."/>
            <person name="Waligorski J."/>
            <person name="Applebaum E."/>
            <person name="Phelps L."/>
            <person name="Falcone J."/>
            <person name="Kanchi K."/>
            <person name="Thane T."/>
            <person name="Scimone A."/>
            <person name="Thane N."/>
            <person name="Henke J."/>
            <person name="Wang T."/>
            <person name="Ruppert J."/>
            <person name="Shah N."/>
            <person name="Rotter K."/>
            <person name="Hodges J."/>
            <person name="Ingenthron E."/>
            <person name="Cordes M."/>
            <person name="Kohlberg S."/>
            <person name="Sgro J."/>
            <person name="Delgado B."/>
            <person name="Mead K."/>
            <person name="Chinwalla A."/>
            <person name="Leonard S."/>
            <person name="Crouse K."/>
            <person name="Collura K."/>
            <person name="Kudrna D."/>
            <person name="Currie J."/>
            <person name="He R."/>
            <person name="Angelova A."/>
            <person name="Rajasekar S."/>
            <person name="Mueller T."/>
            <person name="Lomeli R."/>
            <person name="Scara G."/>
            <person name="Ko A."/>
            <person name="Delaney K."/>
            <person name="Wissotski M."/>
            <person name="Lopez G."/>
            <person name="Campos D."/>
            <person name="Braidotti M."/>
            <person name="Ashley E."/>
            <person name="Golser W."/>
            <person name="Kim H."/>
            <person name="Lee S."/>
            <person name="Lin J."/>
            <person name="Dujmic Z."/>
            <person name="Kim W."/>
            <person name="Talag J."/>
            <person name="Zuccolo A."/>
            <person name="Fan C."/>
            <person name="Sebastian A."/>
            <person name="Kramer M."/>
            <person name="Spiegel L."/>
            <person name="Nascimento L."/>
            <person name="Zutavern T."/>
            <person name="Miller B."/>
            <person name="Ambroise C."/>
            <person name="Muller S."/>
            <person name="Spooner W."/>
            <person name="Narechania A."/>
            <person name="Ren L."/>
            <person name="Wei S."/>
            <person name="Kumari S."/>
            <person name="Faga B."/>
            <person name="Levy M.J."/>
            <person name="McMahan L."/>
            <person name="Van Buren P."/>
            <person name="Vaughn M.W."/>
            <person name="Ying K."/>
            <person name="Yeh C.-T."/>
            <person name="Emrich S.J."/>
            <person name="Jia Y."/>
            <person name="Kalyanaraman A."/>
            <person name="Hsia A.-P."/>
            <person name="Barbazuk W.B."/>
            <person name="Baucom R.S."/>
            <person name="Brutnell T.P."/>
            <person name="Carpita N.C."/>
            <person name="Chaparro C."/>
            <person name="Chia J.-M."/>
            <person name="Deragon J.-M."/>
            <person name="Estill J.C."/>
            <person name="Fu Y."/>
            <person name="Jeddeloh J.A."/>
            <person name="Han Y."/>
            <person name="Lee H."/>
            <person name="Li P."/>
            <person name="Lisch D.R."/>
            <person name="Liu S."/>
            <person name="Liu Z."/>
            <person name="Nagel D.H."/>
            <person name="McCann M.C."/>
            <person name="SanMiguel P."/>
            <person name="Myers A.M."/>
            <person name="Nettleton D."/>
            <person name="Nguyen J."/>
            <person name="Penning B.W."/>
            <person name="Ponnala L."/>
            <person name="Schneider K.L."/>
            <person name="Schwartz D.C."/>
            <person name="Sharma A."/>
            <person name="Soderlund C."/>
            <person name="Springer N.M."/>
            <person name="Sun Q."/>
            <person name="Wang H."/>
            <person name="Waterman M."/>
            <person name="Westerman R."/>
            <person name="Wolfgruber T.K."/>
            <person name="Yang L."/>
            <person name="Yu Y."/>
            <person name="Zhang L."/>
            <person name="Zhou S."/>
            <person name="Zhu Q."/>
            <person name="Bennetzen J.L."/>
            <person name="Dawe R.K."/>
            <person name="Jiang J."/>
            <person name="Jiang N."/>
            <person name="Presting G.G."/>
            <person name="Wessler S.R."/>
            <person name="Aluru S."/>
            <person name="Martienssen R.A."/>
            <person name="Clifton S.W."/>
            <person name="McCombie W.R."/>
            <person name="Wing R.A."/>
            <person name="Wilson R.K."/>
        </authorList>
    </citation>
    <scope>NUCLEOTIDE SEQUENCE [LARGE SCALE GENOMIC DNA]</scope>
    <source>
        <strain evidence="4">cv. B73</strain>
    </source>
</reference>
<feature type="region of interest" description="Disordered" evidence="2">
    <location>
        <begin position="294"/>
        <end position="326"/>
    </location>
</feature>
<evidence type="ECO:0008006" key="6">
    <source>
        <dbReference type="Google" id="ProtNLM"/>
    </source>
</evidence>
<keyword evidence="4" id="KW-1185">Reference proteome</keyword>
<dbReference type="SUPFAM" id="SSF50729">
    <property type="entry name" value="PH domain-like"/>
    <property type="match status" value="1"/>
</dbReference>
<evidence type="ECO:0000256" key="2">
    <source>
        <dbReference type="SAM" id="MobiDB-lite"/>
    </source>
</evidence>
<evidence type="ECO:0000313" key="3">
    <source>
        <dbReference type="EnsemblPlants" id="Zm00001eb217790_P003"/>
    </source>
</evidence>
<gene>
    <name evidence="3" type="primary">LOC100286185</name>
</gene>
<dbReference type="Proteomes" id="UP000007305">
    <property type="component" value="Chromosome 5"/>
</dbReference>
<dbReference type="PANTHER" id="PTHR22902">
    <property type="entry name" value="SESQUIPEDALIAN"/>
    <property type="match status" value="1"/>
</dbReference>
<feature type="region of interest" description="Disordered" evidence="2">
    <location>
        <begin position="379"/>
        <end position="411"/>
    </location>
</feature>
<keyword evidence="5" id="KW-1267">Proteomics identification</keyword>
<proteinExistence type="evidence at protein level"/>
<sequence>MEYKGMPKYDGCCFYIGTPQKKEYFLCAETPGAAKAWVSTLHATQLVLRAHKEAVNSLAGNGSPATLGTVATAVANANATAMEATKEIEAALKVSMRAALGLGTNNSNDGQLDDLTIMKTLRVKDEELQHLAKDIRSRDATINEIADKLTETAEAAEAAASAALTMDEQRRLLCLEIERLKQALERQVEQSMLKLRQSEEKVISLSKEKEQLMKERDAAFQEAHMWRVELGKAREQAVIQEATIARTEEKARVSEADAAARIKEAAEKLRTVEKEKEELLALVGVLQSQVQREQSSTKQVCGERSESCSGADSPPPLTKHVDASDDDVDKACVSDSRSVLVSSDSTEVQLAVDGVDIRPVGDAEWGGFQQSDALIADVREVSPEADGGSLDIPVVNPPPISDHVQGGATHP</sequence>
<dbReference type="EnsemblPlants" id="Zm00001eb217790_T003">
    <property type="protein sequence ID" value="Zm00001eb217790_P003"/>
    <property type="gene ID" value="Zm00001eb217790"/>
</dbReference>
<dbReference type="CDD" id="cd00821">
    <property type="entry name" value="PH"/>
    <property type="match status" value="1"/>
</dbReference>
<evidence type="ECO:0000313" key="4">
    <source>
        <dbReference type="Proteomes" id="UP000007305"/>
    </source>
</evidence>
<accession>A0A804P9A5</accession>